<organism evidence="2 3">
    <name type="scientific">Pseudoalteromonas arctica</name>
    <dbReference type="NCBI Taxonomy" id="394751"/>
    <lineage>
        <taxon>Bacteria</taxon>
        <taxon>Pseudomonadati</taxon>
        <taxon>Pseudomonadota</taxon>
        <taxon>Gammaproteobacteria</taxon>
        <taxon>Alteromonadales</taxon>
        <taxon>Pseudoalteromonadaceae</taxon>
        <taxon>Pseudoalteromonas</taxon>
    </lineage>
</organism>
<protein>
    <submittedName>
        <fullName evidence="2">Uncharacterized protein</fullName>
    </submittedName>
</protein>
<keyword evidence="1" id="KW-1133">Transmembrane helix</keyword>
<keyword evidence="1" id="KW-0812">Transmembrane</keyword>
<comment type="caution">
    <text evidence="2">The sequence shown here is derived from an EMBL/GenBank/DDBJ whole genome shotgun (WGS) entry which is preliminary data.</text>
</comment>
<dbReference type="RefSeq" id="WP_169043561.1">
    <property type="nucleotide sequence ID" value="NZ_JABBYB010000001.1"/>
</dbReference>
<evidence type="ECO:0000313" key="3">
    <source>
        <dbReference type="Proteomes" id="UP000549590"/>
    </source>
</evidence>
<feature type="transmembrane region" description="Helical" evidence="1">
    <location>
        <begin position="5"/>
        <end position="21"/>
    </location>
</feature>
<name>A0AAP7CIH6_9GAMM</name>
<evidence type="ECO:0000313" key="2">
    <source>
        <dbReference type="EMBL" id="NMP01354.1"/>
    </source>
</evidence>
<proteinExistence type="predicted"/>
<dbReference type="EMBL" id="JABBYB010000001">
    <property type="protein sequence ID" value="NMP01354.1"/>
    <property type="molecule type" value="Genomic_DNA"/>
</dbReference>
<keyword evidence="1" id="KW-0472">Membrane</keyword>
<dbReference type="AlphaFoldDB" id="A0AAP7CIH6"/>
<sequence length="184" mass="21276">MIKVVFGIMIGFSATILYLVLDHRLDFNHSLSVNVVIAMATIIATMIHFDSQHKARKDRVWDMNKSVLLELAHALSEVIEGTENEIDNLHGNYEGFEKNKVKPYVFKNIKDKVDYALTVYRPLMDEKLIKIIEKHNEQDIKVTREVDVEDLDHLEAYETMLAEHKNLYKALLKFMGDISGVRNT</sequence>
<feature type="transmembrane region" description="Helical" evidence="1">
    <location>
        <begin position="27"/>
        <end position="49"/>
    </location>
</feature>
<gene>
    <name evidence="2" type="ORF">HHE94_01260</name>
</gene>
<accession>A0AAP7CIH6</accession>
<reference evidence="2 3" key="1">
    <citation type="submission" date="2020-04" db="EMBL/GenBank/DDBJ databases">
        <title>Genome sequencing and assembly of Pseudoalteromonas arctica.</title>
        <authorList>
            <person name="Cook G.M."/>
        </authorList>
    </citation>
    <scope>NUCLEOTIDE SEQUENCE [LARGE SCALE GENOMIC DNA]</scope>
    <source>
        <strain evidence="2 3">NEC-BIFX-2020_001</strain>
    </source>
</reference>
<evidence type="ECO:0000256" key="1">
    <source>
        <dbReference type="SAM" id="Phobius"/>
    </source>
</evidence>
<dbReference type="Proteomes" id="UP000549590">
    <property type="component" value="Unassembled WGS sequence"/>
</dbReference>